<evidence type="ECO:0000256" key="1">
    <source>
        <dbReference type="SAM" id="MobiDB-lite"/>
    </source>
</evidence>
<dbReference type="AlphaFoldDB" id="A0A6C0EX42"/>
<organism evidence="2">
    <name type="scientific">viral metagenome</name>
    <dbReference type="NCBI Taxonomy" id="1070528"/>
    <lineage>
        <taxon>unclassified sequences</taxon>
        <taxon>metagenomes</taxon>
        <taxon>organismal metagenomes</taxon>
    </lineage>
</organism>
<reference evidence="2" key="1">
    <citation type="journal article" date="2020" name="Nature">
        <title>Giant virus diversity and host interactions through global metagenomics.</title>
        <authorList>
            <person name="Schulz F."/>
            <person name="Roux S."/>
            <person name="Paez-Espino D."/>
            <person name="Jungbluth S."/>
            <person name="Walsh D.A."/>
            <person name="Denef V.J."/>
            <person name="McMahon K.D."/>
            <person name="Konstantinidis K.T."/>
            <person name="Eloe-Fadrosh E.A."/>
            <person name="Kyrpides N.C."/>
            <person name="Woyke T."/>
        </authorList>
    </citation>
    <scope>NUCLEOTIDE SEQUENCE</scope>
    <source>
        <strain evidence="2">GVMAG-M-3300009161-52</strain>
    </source>
</reference>
<sequence>MSTTTKPHSTHTGPKHTGPKHTGMHMGGAKTKKSMKHGSKKHGSKKSKKAKMPEGMAWCPTCKKGVKMVNPVKVPMKMAGGKTRERYSATDIHGHKVSRII</sequence>
<feature type="compositionally biased region" description="Basic residues" evidence="1">
    <location>
        <begin position="13"/>
        <end position="23"/>
    </location>
</feature>
<evidence type="ECO:0000313" key="2">
    <source>
        <dbReference type="EMBL" id="QHT33774.1"/>
    </source>
</evidence>
<feature type="compositionally biased region" description="Basic residues" evidence="1">
    <location>
        <begin position="30"/>
        <end position="50"/>
    </location>
</feature>
<accession>A0A6C0EX42</accession>
<name>A0A6C0EX42_9ZZZZ</name>
<proteinExistence type="predicted"/>
<feature type="region of interest" description="Disordered" evidence="1">
    <location>
        <begin position="1"/>
        <end position="55"/>
    </location>
</feature>
<protein>
    <submittedName>
        <fullName evidence="2">Uncharacterized protein</fullName>
    </submittedName>
</protein>
<dbReference type="EMBL" id="MN738978">
    <property type="protein sequence ID" value="QHT33774.1"/>
    <property type="molecule type" value="Genomic_DNA"/>
</dbReference>
<feature type="compositionally biased region" description="Polar residues" evidence="1">
    <location>
        <begin position="1"/>
        <end position="12"/>
    </location>
</feature>